<keyword evidence="2 5" id="KW-0812">Transmembrane</keyword>
<dbReference type="PANTHER" id="PTHR33507:SF3">
    <property type="entry name" value="INNER MEMBRANE PROTEIN YBBJ"/>
    <property type="match status" value="1"/>
</dbReference>
<keyword evidence="4 5" id="KW-0472">Membrane</keyword>
<dbReference type="InterPro" id="IPR002810">
    <property type="entry name" value="NfeD-like_C"/>
</dbReference>
<protein>
    <submittedName>
        <fullName evidence="7">NfeD family protein</fullName>
    </submittedName>
</protein>
<dbReference type="EMBL" id="DVIR01000071">
    <property type="protein sequence ID" value="HIS25255.1"/>
    <property type="molecule type" value="Genomic_DNA"/>
</dbReference>
<gene>
    <name evidence="7" type="ORF">IAD01_07655</name>
</gene>
<evidence type="ECO:0000313" key="8">
    <source>
        <dbReference type="Proteomes" id="UP000823982"/>
    </source>
</evidence>
<accession>A0A9D1EQB9</accession>
<dbReference type="PANTHER" id="PTHR33507">
    <property type="entry name" value="INNER MEMBRANE PROTEIN YBBJ"/>
    <property type="match status" value="1"/>
</dbReference>
<dbReference type="AlphaFoldDB" id="A0A9D1EQB9"/>
<name>A0A9D1EQB9_9FIRM</name>
<feature type="domain" description="NfeD-like C-terminal" evidence="6">
    <location>
        <begin position="72"/>
        <end position="130"/>
    </location>
</feature>
<comment type="subcellular location">
    <subcellularLocation>
        <location evidence="1">Membrane</location>
        <topology evidence="1">Multi-pass membrane protein</topology>
    </subcellularLocation>
</comment>
<dbReference type="InterPro" id="IPR052165">
    <property type="entry name" value="Membrane_assoc_protease"/>
</dbReference>
<feature type="transmembrane region" description="Helical" evidence="5">
    <location>
        <begin position="37"/>
        <end position="58"/>
    </location>
</feature>
<dbReference type="SUPFAM" id="SSF141322">
    <property type="entry name" value="NfeD domain-like"/>
    <property type="match status" value="1"/>
</dbReference>
<sequence>MVATLVVELATSQMVSIWFSCASVIPIVLACFDAPEWVQICAFVAMSVLLLILTRPFVKKVKKQPERTNIDMIIGTDAIVTETIHNELSEGRVMVSGVSWKALSRDGSVIEKGQTVKIMAIDSAKLIVSKIN</sequence>
<dbReference type="Proteomes" id="UP000823982">
    <property type="component" value="Unassembled WGS sequence"/>
</dbReference>
<evidence type="ECO:0000256" key="1">
    <source>
        <dbReference type="ARBA" id="ARBA00004141"/>
    </source>
</evidence>
<dbReference type="InterPro" id="IPR012340">
    <property type="entry name" value="NA-bd_OB-fold"/>
</dbReference>
<evidence type="ECO:0000313" key="7">
    <source>
        <dbReference type="EMBL" id="HIS25255.1"/>
    </source>
</evidence>
<reference evidence="7" key="2">
    <citation type="journal article" date="2021" name="PeerJ">
        <title>Extensive microbial diversity within the chicken gut microbiome revealed by metagenomics and culture.</title>
        <authorList>
            <person name="Gilroy R."/>
            <person name="Ravi A."/>
            <person name="Getino M."/>
            <person name="Pursley I."/>
            <person name="Horton D.L."/>
            <person name="Alikhan N.F."/>
            <person name="Baker D."/>
            <person name="Gharbi K."/>
            <person name="Hall N."/>
            <person name="Watson M."/>
            <person name="Adriaenssens E.M."/>
            <person name="Foster-Nyarko E."/>
            <person name="Jarju S."/>
            <person name="Secka A."/>
            <person name="Antonio M."/>
            <person name="Oren A."/>
            <person name="Chaudhuri R.R."/>
            <person name="La Ragione R."/>
            <person name="Hildebrand F."/>
            <person name="Pallen M.J."/>
        </authorList>
    </citation>
    <scope>NUCLEOTIDE SEQUENCE</scope>
    <source>
        <strain evidence="7">CHK157-1446</strain>
    </source>
</reference>
<reference evidence="7" key="1">
    <citation type="submission" date="2020-10" db="EMBL/GenBank/DDBJ databases">
        <authorList>
            <person name="Gilroy R."/>
        </authorList>
    </citation>
    <scope>NUCLEOTIDE SEQUENCE</scope>
    <source>
        <strain evidence="7">CHK157-1446</strain>
    </source>
</reference>
<dbReference type="GO" id="GO:0005886">
    <property type="term" value="C:plasma membrane"/>
    <property type="evidence" value="ECO:0007669"/>
    <property type="project" value="TreeGrafter"/>
</dbReference>
<dbReference type="Gene3D" id="2.40.50.140">
    <property type="entry name" value="Nucleic acid-binding proteins"/>
    <property type="match status" value="1"/>
</dbReference>
<keyword evidence="3 5" id="KW-1133">Transmembrane helix</keyword>
<organism evidence="7 8">
    <name type="scientific">Candidatus Faeciplasma gallinarum</name>
    <dbReference type="NCBI Taxonomy" id="2840799"/>
    <lineage>
        <taxon>Bacteria</taxon>
        <taxon>Bacillati</taxon>
        <taxon>Bacillota</taxon>
        <taxon>Clostridia</taxon>
        <taxon>Eubacteriales</taxon>
        <taxon>Oscillospiraceae</taxon>
        <taxon>Oscillospiraceae incertae sedis</taxon>
        <taxon>Candidatus Faeciplasma</taxon>
    </lineage>
</organism>
<evidence type="ECO:0000256" key="5">
    <source>
        <dbReference type="SAM" id="Phobius"/>
    </source>
</evidence>
<proteinExistence type="predicted"/>
<comment type="caution">
    <text evidence="7">The sequence shown here is derived from an EMBL/GenBank/DDBJ whole genome shotgun (WGS) entry which is preliminary data.</text>
</comment>
<evidence type="ECO:0000259" key="6">
    <source>
        <dbReference type="Pfam" id="PF01957"/>
    </source>
</evidence>
<evidence type="ECO:0000256" key="2">
    <source>
        <dbReference type="ARBA" id="ARBA00022692"/>
    </source>
</evidence>
<dbReference type="Pfam" id="PF01957">
    <property type="entry name" value="NfeD"/>
    <property type="match status" value="1"/>
</dbReference>
<evidence type="ECO:0000256" key="3">
    <source>
        <dbReference type="ARBA" id="ARBA00022989"/>
    </source>
</evidence>
<evidence type="ECO:0000256" key="4">
    <source>
        <dbReference type="ARBA" id="ARBA00023136"/>
    </source>
</evidence>
<feature type="transmembrane region" description="Helical" evidence="5">
    <location>
        <begin position="12"/>
        <end position="31"/>
    </location>
</feature>